<proteinExistence type="predicted"/>
<evidence type="ECO:0000313" key="1">
    <source>
        <dbReference type="EMBL" id="KAL3393435.1"/>
    </source>
</evidence>
<reference evidence="1 2" key="1">
    <citation type="journal article" date="2024" name="bioRxiv">
        <title>A reference genome for Trichogramma kaykai: A tiny desert-dwelling parasitoid wasp with competing sex-ratio distorters.</title>
        <authorList>
            <person name="Culotta J."/>
            <person name="Lindsey A.R."/>
        </authorList>
    </citation>
    <scope>NUCLEOTIDE SEQUENCE [LARGE SCALE GENOMIC DNA]</scope>
    <source>
        <strain evidence="1 2">KSX58</strain>
    </source>
</reference>
<name>A0ABD2WL23_9HYME</name>
<comment type="caution">
    <text evidence="1">The sequence shown here is derived from an EMBL/GenBank/DDBJ whole genome shotgun (WGS) entry which is preliminary data.</text>
</comment>
<evidence type="ECO:0000313" key="2">
    <source>
        <dbReference type="Proteomes" id="UP001627154"/>
    </source>
</evidence>
<dbReference type="AlphaFoldDB" id="A0ABD2WL23"/>
<keyword evidence="2" id="KW-1185">Reference proteome</keyword>
<dbReference type="EMBL" id="JBJJXI010000097">
    <property type="protein sequence ID" value="KAL3393435.1"/>
    <property type="molecule type" value="Genomic_DNA"/>
</dbReference>
<sequence>MLQLSLMFLGEENNFELSRLGACHHARWMARAIYCLKMVLLRNYFKLKSHEIKKYIQVSEFIGFVYLEPWYTASLAASAPNNDLNLLKKLHAYDKIDKAISEATLNKLGNHLWYLSPELSALSFFDSNISWSIKNKMVEALQKVPENEDDNPKKINSEELCISEISEKEMDYFIDKRSLNLFKRSNLNTTFSSFDSDWSKVTSYRESREKVKSLLIVNDCSERAVKVMEEYSNILTKDNEQRLYLLFNLLTNLKKNLLILIRKL</sequence>
<protein>
    <submittedName>
        <fullName evidence="1">Uncharacterized protein</fullName>
    </submittedName>
</protein>
<organism evidence="1 2">
    <name type="scientific">Trichogramma kaykai</name>
    <dbReference type="NCBI Taxonomy" id="54128"/>
    <lineage>
        <taxon>Eukaryota</taxon>
        <taxon>Metazoa</taxon>
        <taxon>Ecdysozoa</taxon>
        <taxon>Arthropoda</taxon>
        <taxon>Hexapoda</taxon>
        <taxon>Insecta</taxon>
        <taxon>Pterygota</taxon>
        <taxon>Neoptera</taxon>
        <taxon>Endopterygota</taxon>
        <taxon>Hymenoptera</taxon>
        <taxon>Apocrita</taxon>
        <taxon>Proctotrupomorpha</taxon>
        <taxon>Chalcidoidea</taxon>
        <taxon>Trichogrammatidae</taxon>
        <taxon>Trichogramma</taxon>
    </lineage>
</organism>
<accession>A0ABD2WL23</accession>
<dbReference type="Proteomes" id="UP001627154">
    <property type="component" value="Unassembled WGS sequence"/>
</dbReference>
<gene>
    <name evidence="1" type="ORF">TKK_012116</name>
</gene>